<keyword evidence="2" id="KW-1185">Reference proteome</keyword>
<accession>Q13NW1</accession>
<name>Q13NW1_PARXL</name>
<sequence length="94" mass="10728">MLIHLEKTVHIVLFQMHSVIFQPRKLLAKLPVICLAGILSNDHKLVEINRLRPELFMPDVFSRSREIHCPRTGKWVARKVSGSGGGTENYLKNP</sequence>
<organism evidence="1 2">
    <name type="scientific">Paraburkholderia xenovorans (strain LB400)</name>
    <dbReference type="NCBI Taxonomy" id="266265"/>
    <lineage>
        <taxon>Bacteria</taxon>
        <taxon>Pseudomonadati</taxon>
        <taxon>Pseudomonadota</taxon>
        <taxon>Betaproteobacteria</taxon>
        <taxon>Burkholderiales</taxon>
        <taxon>Burkholderiaceae</taxon>
        <taxon>Paraburkholderia</taxon>
    </lineage>
</organism>
<dbReference type="KEGG" id="bxe:Bxe_B1738"/>
<evidence type="ECO:0000313" key="1">
    <source>
        <dbReference type="EMBL" id="ABE34228.1"/>
    </source>
</evidence>
<reference evidence="1 2" key="1">
    <citation type="journal article" date="2006" name="Proc. Natl. Acad. Sci. U.S.A.">
        <title>Burkholderia xenovorans LB400 harbors a multi-replicon, 9.73-Mbp genome shaped for versatility.</title>
        <authorList>
            <person name="Chain P.S."/>
            <person name="Denef V.J."/>
            <person name="Konstantinidis K.T."/>
            <person name="Vergez L.M."/>
            <person name="Agullo L."/>
            <person name="Reyes V.L."/>
            <person name="Hauser L."/>
            <person name="Cordova M."/>
            <person name="Gomez L."/>
            <person name="Gonzalez M."/>
            <person name="Land M."/>
            <person name="Lao V."/>
            <person name="Larimer F."/>
            <person name="LiPuma J.J."/>
            <person name="Mahenthiralingam E."/>
            <person name="Malfatti S.A."/>
            <person name="Marx C.J."/>
            <person name="Parnell J.J."/>
            <person name="Ramette A."/>
            <person name="Richardson P."/>
            <person name="Seeger M."/>
            <person name="Smith D."/>
            <person name="Spilker T."/>
            <person name="Sul W.J."/>
            <person name="Tsoi T.V."/>
            <person name="Ulrich L.E."/>
            <person name="Zhulin I.B."/>
            <person name="Tiedje J.M."/>
        </authorList>
    </citation>
    <scope>NUCLEOTIDE SEQUENCE [LARGE SCALE GENOMIC DNA]</scope>
    <source>
        <strain evidence="1 2">LB400</strain>
    </source>
</reference>
<protein>
    <submittedName>
        <fullName evidence="1">Uncharacterized protein</fullName>
    </submittedName>
</protein>
<evidence type="ECO:0000313" key="2">
    <source>
        <dbReference type="Proteomes" id="UP000001817"/>
    </source>
</evidence>
<dbReference type="Proteomes" id="UP000001817">
    <property type="component" value="Chromosome 2"/>
</dbReference>
<proteinExistence type="predicted"/>
<gene>
    <name evidence="1" type="ORF">Bxe_B1738</name>
</gene>
<dbReference type="AlphaFoldDB" id="Q13NW1"/>
<dbReference type="EMBL" id="CP000271">
    <property type="protein sequence ID" value="ABE34228.1"/>
    <property type="molecule type" value="Genomic_DNA"/>
</dbReference>